<dbReference type="InterPro" id="IPR048427">
    <property type="entry name" value="YpoC"/>
</dbReference>
<reference evidence="2" key="1">
    <citation type="journal article" date="2014" name="Int. J. Syst. Evol. Microbiol.">
        <title>Complete genome sequence of Corynebacterium casei LMG S-19264T (=DSM 44701T), isolated from a smear-ripened cheese.</title>
        <authorList>
            <consortium name="US DOE Joint Genome Institute (JGI-PGF)"/>
            <person name="Walter F."/>
            <person name="Albersmeier A."/>
            <person name="Kalinowski J."/>
            <person name="Ruckert C."/>
        </authorList>
    </citation>
    <scope>NUCLEOTIDE SEQUENCE</scope>
    <source>
        <strain evidence="2">CGMCC 1.6333</strain>
    </source>
</reference>
<keyword evidence="3" id="KW-1185">Reference proteome</keyword>
<dbReference type="OrthoDB" id="2360594at2"/>
<evidence type="ECO:0000259" key="1">
    <source>
        <dbReference type="Pfam" id="PF21747"/>
    </source>
</evidence>
<dbReference type="Proteomes" id="UP000618460">
    <property type="component" value="Unassembled WGS sequence"/>
</dbReference>
<name>A0A917WQG1_9BACI</name>
<sequence>MQTDGKMLIEDWKKQSAIIAELFHQKAYQEARVPMEKYTKQFIHTLFILNKKEWLEGEDFLDNIQTFKYKPLNIKERIQYVIEYPHQYHCFIQLNELYKEVEKIYARAEILEKK</sequence>
<gene>
    <name evidence="2" type="ORF">GCM10011351_06200</name>
</gene>
<evidence type="ECO:0000313" key="2">
    <source>
        <dbReference type="EMBL" id="GGM23093.1"/>
    </source>
</evidence>
<dbReference type="AlphaFoldDB" id="A0A917WQG1"/>
<protein>
    <recommendedName>
        <fullName evidence="1">YpoC-like domain-containing protein</fullName>
    </recommendedName>
</protein>
<organism evidence="2 3">
    <name type="scientific">Paraliobacillus quinghaiensis</name>
    <dbReference type="NCBI Taxonomy" id="470815"/>
    <lineage>
        <taxon>Bacteria</taxon>
        <taxon>Bacillati</taxon>
        <taxon>Bacillota</taxon>
        <taxon>Bacilli</taxon>
        <taxon>Bacillales</taxon>
        <taxon>Bacillaceae</taxon>
        <taxon>Paraliobacillus</taxon>
    </lineage>
</organism>
<accession>A0A917WQG1</accession>
<evidence type="ECO:0000313" key="3">
    <source>
        <dbReference type="Proteomes" id="UP000618460"/>
    </source>
</evidence>
<dbReference type="Pfam" id="PF21747">
    <property type="entry name" value="YpoC"/>
    <property type="match status" value="1"/>
</dbReference>
<feature type="domain" description="YpoC-like" evidence="1">
    <location>
        <begin position="6"/>
        <end position="113"/>
    </location>
</feature>
<comment type="caution">
    <text evidence="2">The sequence shown here is derived from an EMBL/GenBank/DDBJ whole genome shotgun (WGS) entry which is preliminary data.</text>
</comment>
<dbReference type="EMBL" id="BMLG01000001">
    <property type="protein sequence ID" value="GGM23093.1"/>
    <property type="molecule type" value="Genomic_DNA"/>
</dbReference>
<reference evidence="2" key="2">
    <citation type="submission" date="2020-09" db="EMBL/GenBank/DDBJ databases">
        <authorList>
            <person name="Sun Q."/>
            <person name="Zhou Y."/>
        </authorList>
    </citation>
    <scope>NUCLEOTIDE SEQUENCE</scope>
    <source>
        <strain evidence="2">CGMCC 1.6333</strain>
    </source>
</reference>
<dbReference type="RefSeq" id="WP_117152196.1">
    <property type="nucleotide sequence ID" value="NZ_BMLG01000001.1"/>
</dbReference>
<proteinExistence type="predicted"/>